<feature type="region of interest" description="Disordered" evidence="1">
    <location>
        <begin position="1"/>
        <end position="22"/>
    </location>
</feature>
<protein>
    <recommendedName>
        <fullName evidence="3">Peptidase M41 domain-containing protein</fullName>
    </recommendedName>
</protein>
<organism evidence="2">
    <name type="scientific">Billgrantia gudaonensis</name>
    <dbReference type="NCBI Taxonomy" id="376427"/>
    <lineage>
        <taxon>Bacteria</taxon>
        <taxon>Pseudomonadati</taxon>
        <taxon>Pseudomonadota</taxon>
        <taxon>Gammaproteobacteria</taxon>
        <taxon>Oceanospirillales</taxon>
        <taxon>Halomonadaceae</taxon>
        <taxon>Billgrantia</taxon>
    </lineage>
</organism>
<name>A0A3S0QG61_9GAMM</name>
<dbReference type="GO" id="GO:0006508">
    <property type="term" value="P:proteolysis"/>
    <property type="evidence" value="ECO:0007669"/>
    <property type="project" value="InterPro"/>
</dbReference>
<evidence type="ECO:0000313" key="2">
    <source>
        <dbReference type="EMBL" id="RUA22780.1"/>
    </source>
</evidence>
<evidence type="ECO:0000256" key="1">
    <source>
        <dbReference type="SAM" id="MobiDB-lite"/>
    </source>
</evidence>
<gene>
    <name evidence="2" type="ORF">DSL92_03975</name>
</gene>
<dbReference type="InterPro" id="IPR037219">
    <property type="entry name" value="Peptidase_M41-like"/>
</dbReference>
<dbReference type="SUPFAM" id="SSF140990">
    <property type="entry name" value="FtsH protease domain-like"/>
    <property type="match status" value="1"/>
</dbReference>
<reference evidence="2" key="1">
    <citation type="submission" date="2018-12" db="EMBL/GenBank/DDBJ databases">
        <authorList>
            <person name="Jadhav K."/>
            <person name="Kushwaha B."/>
            <person name="Jadhav I."/>
        </authorList>
    </citation>
    <scope>NUCLEOTIDE SEQUENCE [LARGE SCALE GENOMIC DNA]</scope>
    <source>
        <strain evidence="2">SBS 10</strain>
    </source>
</reference>
<accession>A0A3S0QG61</accession>
<dbReference type="GO" id="GO:0004176">
    <property type="term" value="F:ATP-dependent peptidase activity"/>
    <property type="evidence" value="ECO:0007669"/>
    <property type="project" value="InterPro"/>
</dbReference>
<dbReference type="GO" id="GO:0005524">
    <property type="term" value="F:ATP binding"/>
    <property type="evidence" value="ECO:0007669"/>
    <property type="project" value="InterPro"/>
</dbReference>
<sequence length="136" mass="15381">MLAVHPRHGLPTTSTYVRPRSPPLSAYPPTWPTIWRCCRAARPAAGRLACFSDARDRLLFGDADVGFSQSERHVVAYHESGHALLAYLLPMPTRWRKNHRVAARPSYQGSRGVPTRIASASAESYLRDPHHRDVWR</sequence>
<dbReference type="AlphaFoldDB" id="A0A3S0QG61"/>
<proteinExistence type="predicted"/>
<evidence type="ECO:0008006" key="3">
    <source>
        <dbReference type="Google" id="ProtNLM"/>
    </source>
</evidence>
<dbReference type="GO" id="GO:0004222">
    <property type="term" value="F:metalloendopeptidase activity"/>
    <property type="evidence" value="ECO:0007669"/>
    <property type="project" value="InterPro"/>
</dbReference>
<dbReference type="EMBL" id="RXHI01000010">
    <property type="protein sequence ID" value="RUA22780.1"/>
    <property type="molecule type" value="Genomic_DNA"/>
</dbReference>
<dbReference type="Gene3D" id="1.20.58.760">
    <property type="entry name" value="Peptidase M41"/>
    <property type="match status" value="1"/>
</dbReference>
<comment type="caution">
    <text evidence="2">The sequence shown here is derived from an EMBL/GenBank/DDBJ whole genome shotgun (WGS) entry which is preliminary data.</text>
</comment>